<dbReference type="Proteomes" id="UP001597521">
    <property type="component" value="Unassembled WGS sequence"/>
</dbReference>
<reference evidence="7" key="1">
    <citation type="journal article" date="2019" name="Int. J. Syst. Evol. Microbiol.">
        <title>The Global Catalogue of Microorganisms (GCM) 10K type strain sequencing project: providing services to taxonomists for standard genome sequencing and annotation.</title>
        <authorList>
            <consortium name="The Broad Institute Genomics Platform"/>
            <consortium name="The Broad Institute Genome Sequencing Center for Infectious Disease"/>
            <person name="Wu L."/>
            <person name="Ma J."/>
        </authorList>
    </citation>
    <scope>NUCLEOTIDE SEQUENCE [LARGE SCALE GENOMIC DNA]</scope>
    <source>
        <strain evidence="7">CCM 7427</strain>
    </source>
</reference>
<evidence type="ECO:0000313" key="6">
    <source>
        <dbReference type="EMBL" id="MFD2648755.1"/>
    </source>
</evidence>
<sequence length="406" mass="43466">MGLTQIVAGYVPLLDSAVLLATEEFGFAEAEGLELKLVRETSWANIRDRVAIGHLDVAHMLGPMPLSANLGLTPLDVPVIAPMALGLGAAAVTVSNAVWAAMAEAGAPEDGSPGPVGAALRTVVQQRAAKGLPRLRFAVVHPESAHNYALRYWFAASGIDPDHDVDIVIVPPPFQADALEARRTDGYCVGEPFGSVAVQRGVGRIVTTKGQIWNNSPDKVLGTRLAWAERYPERLAALLRAATRAARWCEDPANHEALAAMLAREDRLGVDAGLLLRAITGRLQFVEGTERSLPQFFVPYSRAANFPWVSHALWFYSQMVRWGQVAHTPEHAARAAASYRPDLYRAALAGMGFAVPGASSKVEGELSTAMVVGALGGKLTLGPDAFFDGAKFDPDQLDSYIASQQR</sequence>
<evidence type="ECO:0000256" key="3">
    <source>
        <dbReference type="ARBA" id="ARBA00022475"/>
    </source>
</evidence>
<name>A0ABW5QM34_9HYPH</name>
<accession>A0ABW5QM34</accession>
<evidence type="ECO:0000313" key="7">
    <source>
        <dbReference type="Proteomes" id="UP001597521"/>
    </source>
</evidence>
<evidence type="ECO:0000256" key="2">
    <source>
        <dbReference type="ARBA" id="ARBA00022448"/>
    </source>
</evidence>
<keyword evidence="4" id="KW-0997">Cell inner membrane</keyword>
<protein>
    <submittedName>
        <fullName evidence="6">CmpA/NrtA family ABC transporter substrate-binding protein</fullName>
    </submittedName>
</protein>
<gene>
    <name evidence="6" type="ORF">ACFSX5_13220</name>
</gene>
<dbReference type="SUPFAM" id="SSF53850">
    <property type="entry name" value="Periplasmic binding protein-like II"/>
    <property type="match status" value="1"/>
</dbReference>
<evidence type="ECO:0000256" key="5">
    <source>
        <dbReference type="ARBA" id="ARBA00023136"/>
    </source>
</evidence>
<dbReference type="Gene3D" id="3.40.190.10">
    <property type="entry name" value="Periplasmic binding protein-like II"/>
    <property type="match status" value="2"/>
</dbReference>
<keyword evidence="5" id="KW-0472">Membrane</keyword>
<comment type="caution">
    <text evidence="6">The sequence shown here is derived from an EMBL/GenBank/DDBJ whole genome shotgun (WGS) entry which is preliminary data.</text>
</comment>
<dbReference type="EMBL" id="JBHUNP010000001">
    <property type="protein sequence ID" value="MFD2648755.1"/>
    <property type="molecule type" value="Genomic_DNA"/>
</dbReference>
<keyword evidence="3" id="KW-1003">Cell membrane</keyword>
<keyword evidence="7" id="KW-1185">Reference proteome</keyword>
<dbReference type="RefSeq" id="WP_386834044.1">
    <property type="nucleotide sequence ID" value="NZ_JBHUNP010000001.1"/>
</dbReference>
<evidence type="ECO:0000256" key="1">
    <source>
        <dbReference type="ARBA" id="ARBA00004308"/>
    </source>
</evidence>
<proteinExistence type="predicted"/>
<comment type="subcellular location">
    <subcellularLocation>
        <location evidence="1">Endomembrane system</location>
    </subcellularLocation>
</comment>
<keyword evidence="2" id="KW-0813">Transport</keyword>
<dbReference type="Pfam" id="PF13379">
    <property type="entry name" value="NMT1_2"/>
    <property type="match status" value="1"/>
</dbReference>
<dbReference type="CDD" id="cd13553">
    <property type="entry name" value="PBP2_NrtA_CpmA_like"/>
    <property type="match status" value="1"/>
</dbReference>
<organism evidence="6 7">
    <name type="scientific">Devosia albogilva</name>
    <dbReference type="NCBI Taxonomy" id="429726"/>
    <lineage>
        <taxon>Bacteria</taxon>
        <taxon>Pseudomonadati</taxon>
        <taxon>Pseudomonadota</taxon>
        <taxon>Alphaproteobacteria</taxon>
        <taxon>Hyphomicrobiales</taxon>
        <taxon>Devosiaceae</taxon>
        <taxon>Devosia</taxon>
    </lineage>
</organism>
<dbReference type="PANTHER" id="PTHR30024:SF43">
    <property type="entry name" value="BLL4572 PROTEIN"/>
    <property type="match status" value="1"/>
</dbReference>
<evidence type="ECO:0000256" key="4">
    <source>
        <dbReference type="ARBA" id="ARBA00022519"/>
    </source>
</evidence>
<dbReference type="PANTHER" id="PTHR30024">
    <property type="entry name" value="ALIPHATIC SULFONATES-BINDING PROTEIN-RELATED"/>
    <property type="match status" value="1"/>
</dbReference>
<dbReference type="InterPro" id="IPR044527">
    <property type="entry name" value="NrtA/CpmA_ABC-bd_dom"/>
</dbReference>